<protein>
    <submittedName>
        <fullName evidence="2">MarR family winged helix-turn-helix transcriptional regulator</fullName>
    </submittedName>
</protein>
<dbReference type="PANTHER" id="PTHR33164:SF57">
    <property type="entry name" value="MARR-FAMILY TRANSCRIPTIONAL REGULATOR"/>
    <property type="match status" value="1"/>
</dbReference>
<dbReference type="PANTHER" id="PTHR33164">
    <property type="entry name" value="TRANSCRIPTIONAL REGULATOR, MARR FAMILY"/>
    <property type="match status" value="1"/>
</dbReference>
<dbReference type="SUPFAM" id="SSF46785">
    <property type="entry name" value="Winged helix' DNA-binding domain"/>
    <property type="match status" value="1"/>
</dbReference>
<reference evidence="2 3" key="1">
    <citation type="submission" date="2022-04" db="EMBL/GenBank/DDBJ databases">
        <authorList>
            <person name="Huq M.A."/>
        </authorList>
    </citation>
    <scope>NUCLEOTIDE SEQUENCE [LARGE SCALE GENOMIC DNA]</scope>
    <source>
        <strain evidence="2 3">MAH-33</strain>
    </source>
</reference>
<evidence type="ECO:0000313" key="3">
    <source>
        <dbReference type="Proteomes" id="UP001203512"/>
    </source>
</evidence>
<keyword evidence="3" id="KW-1185">Reference proteome</keyword>
<evidence type="ECO:0000313" key="2">
    <source>
        <dbReference type="EMBL" id="MCK0532789.1"/>
    </source>
</evidence>
<evidence type="ECO:0000259" key="1">
    <source>
        <dbReference type="SMART" id="SM00347"/>
    </source>
</evidence>
<dbReference type="InterPro" id="IPR036390">
    <property type="entry name" value="WH_DNA-bd_sf"/>
</dbReference>
<dbReference type="Gene3D" id="1.10.10.10">
    <property type="entry name" value="Winged helix-like DNA-binding domain superfamily/Winged helix DNA-binding domain"/>
    <property type="match status" value="1"/>
</dbReference>
<gene>
    <name evidence="2" type="ORF">MU848_14460</name>
</gene>
<dbReference type="InterPro" id="IPR036388">
    <property type="entry name" value="WH-like_DNA-bd_sf"/>
</dbReference>
<dbReference type="SMART" id="SM00347">
    <property type="entry name" value="HTH_MARR"/>
    <property type="match status" value="1"/>
</dbReference>
<dbReference type="EMBL" id="JALKHS010000011">
    <property type="protein sequence ID" value="MCK0532789.1"/>
    <property type="molecule type" value="Genomic_DNA"/>
</dbReference>
<dbReference type="Pfam" id="PF12802">
    <property type="entry name" value="MarR_2"/>
    <property type="match status" value="1"/>
</dbReference>
<name>A0ABT0E087_9SPHN</name>
<dbReference type="InterPro" id="IPR000835">
    <property type="entry name" value="HTH_MarR-typ"/>
</dbReference>
<sequence length="159" mass="17405">MSMSPSDQRLINPVASRLGYRLRRTSSAMMATLGASLELVGLRPVEATILLTIGANPGCIQSDIGRMLGIKRANMVPLIAALIQKDLVQKSPVDGRSFALFLSPAGEDARSEADAIMTAHERRYARLLTPEYQDALRTVLDILEQEENATHEEREAAVM</sequence>
<organism evidence="2 3">
    <name type="scientific">Sphingobium agri</name>
    <dbReference type="NCBI Taxonomy" id="2933566"/>
    <lineage>
        <taxon>Bacteria</taxon>
        <taxon>Pseudomonadati</taxon>
        <taxon>Pseudomonadota</taxon>
        <taxon>Alphaproteobacteria</taxon>
        <taxon>Sphingomonadales</taxon>
        <taxon>Sphingomonadaceae</taxon>
        <taxon>Sphingobium</taxon>
    </lineage>
</organism>
<dbReference type="RefSeq" id="WP_247233669.1">
    <property type="nucleotide sequence ID" value="NZ_JALKHS010000011.1"/>
</dbReference>
<accession>A0ABT0E087</accession>
<comment type="caution">
    <text evidence="2">The sequence shown here is derived from an EMBL/GenBank/DDBJ whole genome shotgun (WGS) entry which is preliminary data.</text>
</comment>
<feature type="domain" description="HTH marR-type" evidence="1">
    <location>
        <begin position="35"/>
        <end position="133"/>
    </location>
</feature>
<dbReference type="Proteomes" id="UP001203512">
    <property type="component" value="Unassembled WGS sequence"/>
</dbReference>
<dbReference type="InterPro" id="IPR039422">
    <property type="entry name" value="MarR/SlyA-like"/>
</dbReference>
<proteinExistence type="predicted"/>